<protein>
    <submittedName>
        <fullName evidence="1">Uncharacterized protein</fullName>
    </submittedName>
</protein>
<gene>
    <name evidence="1" type="ORF">LAh10_86</name>
</gene>
<evidence type="ECO:0000313" key="1">
    <source>
        <dbReference type="EMBL" id="QDH47016.1"/>
    </source>
</evidence>
<dbReference type="Proteomes" id="UP000318420">
    <property type="component" value="Segment"/>
</dbReference>
<proteinExistence type="predicted"/>
<organism evidence="1 2">
    <name type="scientific">Aeromonas phage LAh10</name>
    <dbReference type="NCBI Taxonomy" id="2591025"/>
    <lineage>
        <taxon>Viruses</taxon>
        <taxon>Duplodnaviria</taxon>
        <taxon>Heunggongvirae</taxon>
        <taxon>Uroviricota</taxon>
        <taxon>Caudoviricetes</taxon>
        <taxon>Chimalliviridae</taxon>
        <taxon>Ludhianavirus</taxon>
        <taxon>Ludhianavirus LAh10</taxon>
    </lineage>
</organism>
<dbReference type="EMBL" id="MK838116">
    <property type="protein sequence ID" value="QDH47016.1"/>
    <property type="molecule type" value="Genomic_DNA"/>
</dbReference>
<keyword evidence="2" id="KW-1185">Reference proteome</keyword>
<sequence length="1077" mass="120110">MTTIRGIVMAEESKVFPRWVKDPLYSPVKRFLRKRHELVTEQGDIVDRQLADVRYSGMKAEDFIIERVHTGPDNVKRVCLTRRSRNFARVDLELEQVSLRDVLTDFGVAVEVVMTFEDFIEGFKRGTVQGKVLFLAWRNSIGVCLPNRQLNDLQAINDLFGDIFFKSMELSRKNATDIDPNTFTSGTVKVTDEAIGSENVIIYVSELIREELGLNDIQHNIPKNVNIQRGQEVRHNLKLTIGDVDVTTLVDMTFSPSNRLIIERTDNKLEMVIKAFRGSTTEDFIEEIQVNMIHSSGGFDYDTTAKMTVKIQKDTPSDLTLYGYPLLINAPTGAELGIVVKAKFKGAPIKLATVPEFMTSMLHGISVRSKGEYKGGVLYAGPITNAVTDGVLLDLLIGTFRHTVLTEVHTAKCFIDLEITKAIPGYGRLTQVKLDPNGLTGKKGETLYTNYIAAIGGKNIPTEDMDFPVGEELGPKKLIQLTRAEPNRLYYEVIRDSGQPGVMVTDTVGFKSHYISPLGTIWWDQLYVYPNIVKDSVISVVPLSGENIVANRYDGGGLPVKVLVNGEERTRDVLIDFVTTPGREVVKHIDPYTWDKTAWLYIKKVTEEKVVDVKFDMAIGVDNGWRRFSYTKKFTLKPYDGPDFLAIPNQFSLDGKRDDKGVVSFALWNDETRFTDNHKTVPAFTTTTGGLQIGIPEKVTGKSLDLPWKMISPGSHKNVVAFTRNDIATPTEAQVAKVTINSTVKADENILINHQALLNWQPFEVESMPMSLSYDDKPVAIDDPKVQIEVTFDKSWEGVVNQTAMESRGTDANGLLFFTNRDAYFSTDDIPFTIHATYTAPDGKVTTHSVVGNIAMARPPITDLVLYPDSEGIVPIKMQRIKCRIEVDGEPLQGATFFTLSMKNKDPGLPVLHGYSNMLIHDPALDPGVYYLSVSTSHLGGEFWPELVVTIAKRQFNVRCEGTYVCPEQPVDVLSVTEGTAVNNATSTVKFVLRQDRWGGQFKVMKGNITKDVVKNDRFFQSVGQITGEPDPSGYTTMTVTSTGEAGTGDVSFTFTDQETALRTKDWRVTVPIKMVK</sequence>
<evidence type="ECO:0000313" key="2">
    <source>
        <dbReference type="Proteomes" id="UP000318420"/>
    </source>
</evidence>
<accession>A0A514A1A0</accession>
<name>A0A514A1A0_9CAUD</name>
<reference evidence="1 2" key="1">
    <citation type="submission" date="2019-04" db="EMBL/GenBank/DDBJ databases">
        <title>Novel bacteriophages capable of disrupting biofilms from clinical strains of Aeromonas hydrophila with intrinsic antibiotic resistance.</title>
        <authorList>
            <person name="Kabwe M."/>
            <person name="Brown T.L."/>
            <person name="Speirs L."/>
            <person name="Ku H."/>
            <person name="Leach M."/>
            <person name="Chan H.T."/>
            <person name="Petrovski S."/>
            <person name="Lock P."/>
            <person name="Tucci J."/>
        </authorList>
    </citation>
    <scope>NUCLEOTIDE SEQUENCE [LARGE SCALE GENOMIC DNA]</scope>
</reference>